<gene>
    <name evidence="1" type="ORF">rCG_55862</name>
</gene>
<dbReference type="Proteomes" id="UP000234681">
    <property type="component" value="Chromosome 17"/>
</dbReference>
<evidence type="ECO:0000313" key="1">
    <source>
        <dbReference type="EMBL" id="EDL78656.1"/>
    </source>
</evidence>
<proteinExistence type="predicted"/>
<accession>A6JLX9</accession>
<sequence>MDKTRKNMNSEWSSFSGVCWNIL</sequence>
<organism evidence="1 2">
    <name type="scientific">Rattus norvegicus</name>
    <name type="common">Rat</name>
    <dbReference type="NCBI Taxonomy" id="10116"/>
    <lineage>
        <taxon>Eukaryota</taxon>
        <taxon>Metazoa</taxon>
        <taxon>Chordata</taxon>
        <taxon>Craniata</taxon>
        <taxon>Vertebrata</taxon>
        <taxon>Euteleostomi</taxon>
        <taxon>Mammalia</taxon>
        <taxon>Eutheria</taxon>
        <taxon>Euarchontoglires</taxon>
        <taxon>Glires</taxon>
        <taxon>Rodentia</taxon>
        <taxon>Myomorpha</taxon>
        <taxon>Muroidea</taxon>
        <taxon>Muridae</taxon>
        <taxon>Murinae</taxon>
        <taxon>Rattus</taxon>
    </lineage>
</organism>
<name>A6JLX9_RAT</name>
<dbReference type="AlphaFoldDB" id="A6JLX9"/>
<dbReference type="EMBL" id="CH473990">
    <property type="protein sequence ID" value="EDL78656.1"/>
    <property type="molecule type" value="Genomic_DNA"/>
</dbReference>
<evidence type="ECO:0000313" key="2">
    <source>
        <dbReference type="Proteomes" id="UP000234681"/>
    </source>
</evidence>
<reference evidence="2" key="1">
    <citation type="submission" date="2005-09" db="EMBL/GenBank/DDBJ databases">
        <authorList>
            <person name="Mural R.J."/>
            <person name="Li P.W."/>
            <person name="Adams M.D."/>
            <person name="Amanatides P.G."/>
            <person name="Baden-Tillson H."/>
            <person name="Barnstead M."/>
            <person name="Chin S.H."/>
            <person name="Dew I."/>
            <person name="Evans C.A."/>
            <person name="Ferriera S."/>
            <person name="Flanigan M."/>
            <person name="Fosler C."/>
            <person name="Glodek A."/>
            <person name="Gu Z."/>
            <person name="Holt R.A."/>
            <person name="Jennings D."/>
            <person name="Kraft C.L."/>
            <person name="Lu F."/>
            <person name="Nguyen T."/>
            <person name="Nusskern D.R."/>
            <person name="Pfannkoch C.M."/>
            <person name="Sitter C."/>
            <person name="Sutton G.G."/>
            <person name="Venter J.C."/>
            <person name="Wang Z."/>
            <person name="Woodage T."/>
            <person name="Zheng X.H."/>
            <person name="Zhong F."/>
        </authorList>
    </citation>
    <scope>NUCLEOTIDE SEQUENCE [LARGE SCALE GENOMIC DNA]</scope>
    <source>
        <strain>BN</strain>
        <strain evidence="2">Sprague-Dawley</strain>
    </source>
</reference>
<protein>
    <submittedName>
        <fullName evidence="1">RCG55862</fullName>
    </submittedName>
</protein>